<feature type="transmembrane region" description="Helical" evidence="1">
    <location>
        <begin position="126"/>
        <end position="150"/>
    </location>
</feature>
<reference evidence="2 3" key="1">
    <citation type="submission" date="2022-12" db="EMBL/GenBank/DDBJ databases">
        <title>Chromosome-scale assembly of the Ensete ventricosum genome.</title>
        <authorList>
            <person name="Dussert Y."/>
            <person name="Stocks J."/>
            <person name="Wendawek A."/>
            <person name="Woldeyes F."/>
            <person name="Nichols R.A."/>
            <person name="Borrell J.S."/>
        </authorList>
    </citation>
    <scope>NUCLEOTIDE SEQUENCE [LARGE SCALE GENOMIC DNA]</scope>
    <source>
        <strain evidence="3">cv. Maze</strain>
        <tissue evidence="2">Seeds</tissue>
    </source>
</reference>
<feature type="transmembrane region" description="Helical" evidence="1">
    <location>
        <begin position="55"/>
        <end position="76"/>
    </location>
</feature>
<keyword evidence="1" id="KW-0472">Membrane</keyword>
<feature type="transmembrane region" description="Helical" evidence="1">
    <location>
        <begin position="279"/>
        <end position="300"/>
    </location>
</feature>
<dbReference type="Proteomes" id="UP001222027">
    <property type="component" value="Unassembled WGS sequence"/>
</dbReference>
<evidence type="ECO:0000256" key="1">
    <source>
        <dbReference type="SAM" id="Phobius"/>
    </source>
</evidence>
<comment type="caution">
    <text evidence="2">The sequence shown here is derived from an EMBL/GenBank/DDBJ whole genome shotgun (WGS) entry which is preliminary data.</text>
</comment>
<feature type="transmembrane region" description="Helical" evidence="1">
    <location>
        <begin position="24"/>
        <end position="43"/>
    </location>
</feature>
<evidence type="ECO:0000313" key="2">
    <source>
        <dbReference type="EMBL" id="KAJ8485566.1"/>
    </source>
</evidence>
<dbReference type="PANTHER" id="PTHR35307:SF3">
    <property type="entry name" value="DUF4220 DOMAIN-CONTAINING PROTEIN"/>
    <property type="match status" value="1"/>
</dbReference>
<sequence length="741" mass="82383">MHHQHGCAEGGAQSLDTSGYSGPLPWVGLYAAAASAVCALAMANDAIFALRRRQLWFPSFLFSLNATTLTLLSVATKLPLDLSSPMPSRPDQLAKLSGSALVATATANLLPSLASAPDAASAASDLIALAILVITVAANVSIQIATGVIYTFVPEHLAVLVLALALLIILCSSALAVPTTKRLLEEQFDDKFGLASDPDGGNNFDINSLRESVKRYWLMAHTSSPQYVLGRTATCTASGAFGLLTCLILVEASMRSVIKDSHGMSFCSGTSDYQWSTTVVFFSQVVAVVVGTIAPAWRWFNAVSFRGPFQRRWSCRDEVRVERYWIQRLIEWKQDASSTFLVDGSHRSRKMVHELTNVVLDLLTRAQIGVVVICKVVRLASVLPTSWIRRCCKWWPLRWGLVSLPSSLSTASGATRTPSCLEQLSNFVLHLEGEEHLVNLMMRSEREDTELWIRKGTKNQPAHLIQLLSNHVTFSRGFQGVCEFDSRSIPSLVTDEPPNCWELPLVTLATVAVALPYIEPELVKSLRRAVNEGLRYVRLVDEYLDTKGLNNMRKAADNLWLGVDLYDKWLDKDLHELVSEEKSGKKIIEKLEEISKDCVSSFEQKMRDGTEDRRSPLEWPANIFASNSMYRVSSTILQEYDAKFGTDDKLFLWLQTIISDIFCACLTNIPRVIYMECICSSVEVREKRVREAAFLLGEAKSILEILGNPDVTCFYPKSKQHIEDWCMARQDQNLGLPLSSS</sequence>
<organism evidence="2 3">
    <name type="scientific">Ensete ventricosum</name>
    <name type="common">Abyssinian banana</name>
    <name type="synonym">Musa ensete</name>
    <dbReference type="NCBI Taxonomy" id="4639"/>
    <lineage>
        <taxon>Eukaryota</taxon>
        <taxon>Viridiplantae</taxon>
        <taxon>Streptophyta</taxon>
        <taxon>Embryophyta</taxon>
        <taxon>Tracheophyta</taxon>
        <taxon>Spermatophyta</taxon>
        <taxon>Magnoliopsida</taxon>
        <taxon>Liliopsida</taxon>
        <taxon>Zingiberales</taxon>
        <taxon>Musaceae</taxon>
        <taxon>Ensete</taxon>
    </lineage>
</organism>
<dbReference type="EMBL" id="JAQQAF010000005">
    <property type="protein sequence ID" value="KAJ8485566.1"/>
    <property type="molecule type" value="Genomic_DNA"/>
</dbReference>
<evidence type="ECO:0008006" key="4">
    <source>
        <dbReference type="Google" id="ProtNLM"/>
    </source>
</evidence>
<gene>
    <name evidence="2" type="ORF">OPV22_018051</name>
</gene>
<evidence type="ECO:0000313" key="3">
    <source>
        <dbReference type="Proteomes" id="UP001222027"/>
    </source>
</evidence>
<name>A0AAV8QUM4_ENSVE</name>
<protein>
    <recommendedName>
        <fullName evidence="4">DUF4220 domain-containing protein</fullName>
    </recommendedName>
</protein>
<dbReference type="AlphaFoldDB" id="A0AAV8QUM4"/>
<accession>A0AAV8QUM4</accession>
<feature type="transmembrane region" description="Helical" evidence="1">
    <location>
        <begin position="228"/>
        <end position="250"/>
    </location>
</feature>
<keyword evidence="3" id="KW-1185">Reference proteome</keyword>
<dbReference type="PANTHER" id="PTHR35307">
    <property type="entry name" value="PROTEIN, PUTATIVE-RELATED"/>
    <property type="match status" value="1"/>
</dbReference>
<feature type="transmembrane region" description="Helical" evidence="1">
    <location>
        <begin position="156"/>
        <end position="177"/>
    </location>
</feature>
<keyword evidence="1" id="KW-0812">Transmembrane</keyword>
<keyword evidence="1" id="KW-1133">Transmembrane helix</keyword>
<proteinExistence type="predicted"/>